<dbReference type="EMBL" id="JADCTT010000003">
    <property type="protein sequence ID" value="KAF9755171.1"/>
    <property type="molecule type" value="Genomic_DNA"/>
</dbReference>
<dbReference type="Proteomes" id="UP000616885">
    <property type="component" value="Unassembled WGS sequence"/>
</dbReference>
<sequence>MGSCPKFSPPGPGAGATSLFRHDQFFRFCPRFLSSLFLFFLTTTPSQHSHNPSPLIRAISKGIPFSFLFVFFEESVRSSREICKYHVQLLPYDEEKVIC</sequence>
<name>A0A8H7NGC2_BIOOC</name>
<comment type="caution">
    <text evidence="1">The sequence shown here is derived from an EMBL/GenBank/DDBJ whole genome shotgun (WGS) entry which is preliminary data.</text>
</comment>
<organism evidence="1 2">
    <name type="scientific">Bionectria ochroleuca</name>
    <name type="common">Gliocladium roseum</name>
    <dbReference type="NCBI Taxonomy" id="29856"/>
    <lineage>
        <taxon>Eukaryota</taxon>
        <taxon>Fungi</taxon>
        <taxon>Dikarya</taxon>
        <taxon>Ascomycota</taxon>
        <taxon>Pezizomycotina</taxon>
        <taxon>Sordariomycetes</taxon>
        <taxon>Hypocreomycetidae</taxon>
        <taxon>Hypocreales</taxon>
        <taxon>Bionectriaceae</taxon>
        <taxon>Clonostachys</taxon>
    </lineage>
</organism>
<evidence type="ECO:0000313" key="2">
    <source>
        <dbReference type="Proteomes" id="UP000616885"/>
    </source>
</evidence>
<evidence type="ECO:0000313" key="1">
    <source>
        <dbReference type="EMBL" id="KAF9755171.1"/>
    </source>
</evidence>
<gene>
    <name evidence="1" type="ORF">IM811_010612</name>
</gene>
<protein>
    <submittedName>
        <fullName evidence="1">Uncharacterized protein</fullName>
    </submittedName>
</protein>
<reference evidence="1" key="1">
    <citation type="submission" date="2020-10" db="EMBL/GenBank/DDBJ databases">
        <title>High-Quality Genome Resource of Clonostachys rosea strain S41 by Oxford Nanopore Long-Read Sequencing.</title>
        <authorList>
            <person name="Wang H."/>
        </authorList>
    </citation>
    <scope>NUCLEOTIDE SEQUENCE</scope>
    <source>
        <strain evidence="1">S41</strain>
    </source>
</reference>
<accession>A0A8H7NGC2</accession>
<proteinExistence type="predicted"/>
<dbReference type="AlphaFoldDB" id="A0A8H7NGC2"/>